<keyword evidence="1" id="KW-0472">Membrane</keyword>
<organism evidence="2 3">
    <name type="scientific">Mucilaginibacter mallensis</name>
    <dbReference type="NCBI Taxonomy" id="652787"/>
    <lineage>
        <taxon>Bacteria</taxon>
        <taxon>Pseudomonadati</taxon>
        <taxon>Bacteroidota</taxon>
        <taxon>Sphingobacteriia</taxon>
        <taxon>Sphingobacteriales</taxon>
        <taxon>Sphingobacteriaceae</taxon>
        <taxon>Mucilaginibacter</taxon>
    </lineage>
</organism>
<evidence type="ECO:0000313" key="2">
    <source>
        <dbReference type="EMBL" id="SDT60756.1"/>
    </source>
</evidence>
<feature type="transmembrane region" description="Helical" evidence="1">
    <location>
        <begin position="7"/>
        <end position="24"/>
    </location>
</feature>
<dbReference type="EMBL" id="LT629740">
    <property type="protein sequence ID" value="SDT60756.1"/>
    <property type="molecule type" value="Genomic_DNA"/>
</dbReference>
<evidence type="ECO:0000313" key="3">
    <source>
        <dbReference type="Proteomes" id="UP000199679"/>
    </source>
</evidence>
<keyword evidence="1" id="KW-0812">Transmembrane</keyword>
<gene>
    <name evidence="2" type="ORF">SAMN05216490_4295</name>
</gene>
<reference evidence="2 3" key="1">
    <citation type="submission" date="2016-10" db="EMBL/GenBank/DDBJ databases">
        <authorList>
            <person name="de Groot N.N."/>
        </authorList>
    </citation>
    <scope>NUCLEOTIDE SEQUENCE [LARGE SCALE GENOMIC DNA]</scope>
    <source>
        <strain evidence="2 3">MP1X4</strain>
    </source>
</reference>
<protein>
    <submittedName>
        <fullName evidence="2">Uncharacterized protein</fullName>
    </submittedName>
</protein>
<name>A0A1H2BSK4_MUCMA</name>
<proteinExistence type="predicted"/>
<keyword evidence="3" id="KW-1185">Reference proteome</keyword>
<dbReference type="OrthoDB" id="799864at2"/>
<keyword evidence="1" id="KW-1133">Transmembrane helix</keyword>
<evidence type="ECO:0000256" key="1">
    <source>
        <dbReference type="SAM" id="Phobius"/>
    </source>
</evidence>
<dbReference type="STRING" id="652787.SAMN05216490_4295"/>
<sequence length="66" mass="7653">MKLLIKYLSLLIFSGLIIPLYINITAPVKTVFLKTTAEKPHKHTTNTPFFYKHILKNLFPVLKNLN</sequence>
<dbReference type="AlphaFoldDB" id="A0A1H2BSK4"/>
<accession>A0A1H2BSK4</accession>
<dbReference type="Proteomes" id="UP000199679">
    <property type="component" value="Chromosome I"/>
</dbReference>
<dbReference type="RefSeq" id="WP_091377899.1">
    <property type="nucleotide sequence ID" value="NZ_LT629740.1"/>
</dbReference>